<dbReference type="AlphaFoldDB" id="W1NG83"/>
<keyword evidence="8" id="KW-0745">Spermidine biosynthesis</keyword>
<sequence>MALASQSPIGFEGYEKRLEIVFSEPPIFADPQGLGLRALTRPHLDEILAPAECTIVSNLSNPLLDSYVLSESSLFVYPQKIILKTCGTTKLLLSISPILKHAASLSLEPIFVKYSRGSFIFAGVQPVPHRSFTEEVSTLESFFGNMLKSEAYVIGDPKTPNQNWHVYTAMAQHTEGQPPVFTLEMCMTGLDRECASVFYKNNGSSASTMTKHSGISNILPEFEICDYEFDPCGYSMNGIKDSAFSTIHVTPEEGFSYASFEVAGLDTEKVNLGELVERVLRCFLPKDFTIVVHYSGGACWRGGAYSWGGALDAMPGYCCERVVDQGLNGEGKLAYQSFSLMDSCSPRSVFGCWGLDEGDFTSEEVRTIVNCGGCEGL</sequence>
<keyword evidence="12" id="KW-0704">Schiff base</keyword>
<reference evidence="16" key="1">
    <citation type="journal article" date="2013" name="Science">
        <title>The Amborella genome and the evolution of flowering plants.</title>
        <authorList>
            <consortium name="Amborella Genome Project"/>
        </authorList>
    </citation>
    <scope>NUCLEOTIDE SEQUENCE [LARGE SCALE GENOMIC DNA]</scope>
</reference>
<evidence type="ECO:0000256" key="10">
    <source>
        <dbReference type="ARBA" id="ARBA00023145"/>
    </source>
</evidence>
<comment type="catalytic activity">
    <reaction evidence="14">
        <text>S-adenosyl-L-methionine + H(+) = S-adenosyl 3-(methylsulfanyl)propylamine + CO2</text>
        <dbReference type="Rhea" id="RHEA:15981"/>
        <dbReference type="ChEBI" id="CHEBI:15378"/>
        <dbReference type="ChEBI" id="CHEBI:16526"/>
        <dbReference type="ChEBI" id="CHEBI:57443"/>
        <dbReference type="ChEBI" id="CHEBI:59789"/>
        <dbReference type="EC" id="4.1.1.50"/>
    </reaction>
</comment>
<gene>
    <name evidence="15" type="ORF">AMTR_s00011p00266060</name>
</gene>
<dbReference type="NCBIfam" id="TIGR00535">
    <property type="entry name" value="SAM_DCase"/>
    <property type="match status" value="1"/>
</dbReference>
<keyword evidence="9" id="KW-0620">Polyamine biosynthesis</keyword>
<dbReference type="PANTHER" id="PTHR11570:SF0">
    <property type="entry name" value="S-ADENOSYLMETHIONINE DECARBOXYLASE PROENZYME"/>
    <property type="match status" value="1"/>
</dbReference>
<evidence type="ECO:0000256" key="7">
    <source>
        <dbReference type="ARBA" id="ARBA00022813"/>
    </source>
</evidence>
<evidence type="ECO:0000256" key="1">
    <source>
        <dbReference type="ARBA" id="ARBA00001928"/>
    </source>
</evidence>
<keyword evidence="13" id="KW-0670">Pyruvate</keyword>
<dbReference type="InterPro" id="IPR018166">
    <property type="entry name" value="S-AdoMet_deCO2ase_CS"/>
</dbReference>
<dbReference type="EMBL" id="KI397507">
    <property type="protein sequence ID" value="ERM94802.1"/>
    <property type="molecule type" value="Genomic_DNA"/>
</dbReference>
<keyword evidence="11" id="KW-0456">Lyase</keyword>
<evidence type="ECO:0000256" key="8">
    <source>
        <dbReference type="ARBA" id="ARBA00023066"/>
    </source>
</evidence>
<dbReference type="Gene3D" id="3.60.90.10">
    <property type="entry name" value="S-adenosylmethionine decarboxylase"/>
    <property type="match status" value="1"/>
</dbReference>
<dbReference type="GO" id="GO:0004014">
    <property type="term" value="F:adenosylmethionine decarboxylase activity"/>
    <property type="evidence" value="ECO:0000318"/>
    <property type="project" value="GO_Central"/>
</dbReference>
<dbReference type="PANTHER" id="PTHR11570">
    <property type="entry name" value="S-ADENOSYLMETHIONINE DECARBOXYLASE"/>
    <property type="match status" value="1"/>
</dbReference>
<evidence type="ECO:0000256" key="13">
    <source>
        <dbReference type="ARBA" id="ARBA00023317"/>
    </source>
</evidence>
<evidence type="ECO:0000256" key="14">
    <source>
        <dbReference type="ARBA" id="ARBA00048112"/>
    </source>
</evidence>
<dbReference type="STRING" id="13333.W1NG83"/>
<dbReference type="Pfam" id="PF01536">
    <property type="entry name" value="SAM_decarbox"/>
    <property type="match status" value="1"/>
</dbReference>
<evidence type="ECO:0000256" key="9">
    <source>
        <dbReference type="ARBA" id="ARBA00023115"/>
    </source>
</evidence>
<dbReference type="GO" id="GO:0008295">
    <property type="term" value="P:spermidine biosynthetic process"/>
    <property type="evidence" value="ECO:0000318"/>
    <property type="project" value="GO_Central"/>
</dbReference>
<protein>
    <recommendedName>
        <fullName evidence="4">adenosylmethionine decarboxylase</fullName>
        <ecNumber evidence="4">4.1.1.50</ecNumber>
    </recommendedName>
</protein>
<evidence type="ECO:0000256" key="11">
    <source>
        <dbReference type="ARBA" id="ARBA00023239"/>
    </source>
</evidence>
<accession>W1NG83</accession>
<dbReference type="UniPathway" id="UPA00331">
    <property type="reaction ID" value="UER00451"/>
</dbReference>
<dbReference type="InterPro" id="IPR001985">
    <property type="entry name" value="S-AdoMet_decarboxylase_euk"/>
</dbReference>
<proteinExistence type="inferred from homology"/>
<comment type="cofactor">
    <cofactor evidence="1">
        <name>pyruvate</name>
        <dbReference type="ChEBI" id="CHEBI:15361"/>
    </cofactor>
</comment>
<dbReference type="HOGENOM" id="CLU_023050_2_1_1"/>
<keyword evidence="10" id="KW-0865">Zymogen</keyword>
<dbReference type="OMA" id="TYFASHR"/>
<keyword evidence="6" id="KW-0210">Decarboxylase</keyword>
<dbReference type="GO" id="GO:0099402">
    <property type="term" value="P:plant organ development"/>
    <property type="evidence" value="ECO:0007669"/>
    <property type="project" value="UniProtKB-ARBA"/>
</dbReference>
<keyword evidence="5" id="KW-0949">S-adenosyl-L-methionine</keyword>
<evidence type="ECO:0000256" key="12">
    <source>
        <dbReference type="ARBA" id="ARBA00023270"/>
    </source>
</evidence>
<evidence type="ECO:0000256" key="2">
    <source>
        <dbReference type="ARBA" id="ARBA00004911"/>
    </source>
</evidence>
<comment type="similarity">
    <text evidence="3">Belongs to the eukaryotic AdoMetDC family.</text>
</comment>
<dbReference type="OrthoDB" id="1068353at2759"/>
<dbReference type="GO" id="GO:0006597">
    <property type="term" value="P:spermine biosynthetic process"/>
    <property type="evidence" value="ECO:0000318"/>
    <property type="project" value="GO_Central"/>
</dbReference>
<organism evidence="15 16">
    <name type="scientific">Amborella trichopoda</name>
    <dbReference type="NCBI Taxonomy" id="13333"/>
    <lineage>
        <taxon>Eukaryota</taxon>
        <taxon>Viridiplantae</taxon>
        <taxon>Streptophyta</taxon>
        <taxon>Embryophyta</taxon>
        <taxon>Tracheophyta</taxon>
        <taxon>Spermatophyta</taxon>
        <taxon>Magnoliopsida</taxon>
        <taxon>Amborellales</taxon>
        <taxon>Amborellaceae</taxon>
        <taxon>Amborella</taxon>
    </lineage>
</organism>
<dbReference type="Gene3D" id="3.30.360.50">
    <property type="entry name" value="S-adenosylmethionine decarboxylase"/>
    <property type="match status" value="1"/>
</dbReference>
<comment type="pathway">
    <text evidence="2">Amine and polyamine biosynthesis; S-adenosylmethioninamine biosynthesis; S-adenosylmethioninamine from S-adenosyl-L-methionine: step 1/1.</text>
</comment>
<evidence type="ECO:0000256" key="6">
    <source>
        <dbReference type="ARBA" id="ARBA00022793"/>
    </source>
</evidence>
<dbReference type="InterPro" id="IPR048283">
    <property type="entry name" value="AdoMetDC-like"/>
</dbReference>
<evidence type="ECO:0000313" key="16">
    <source>
        <dbReference type="Proteomes" id="UP000017836"/>
    </source>
</evidence>
<dbReference type="SUPFAM" id="SSF56276">
    <property type="entry name" value="S-adenosylmethionine decarboxylase"/>
    <property type="match status" value="1"/>
</dbReference>
<dbReference type="GO" id="GO:0005829">
    <property type="term" value="C:cytosol"/>
    <property type="evidence" value="ECO:0000318"/>
    <property type="project" value="GO_Central"/>
</dbReference>
<dbReference type="EC" id="4.1.1.50" evidence="4"/>
<dbReference type="FunFam" id="3.60.90.10:FF:000002">
    <property type="entry name" value="S-adenosylmethionine decarboxylase proenzyme"/>
    <property type="match status" value="1"/>
</dbReference>
<keyword evidence="16" id="KW-1185">Reference proteome</keyword>
<dbReference type="PROSITE" id="PS01336">
    <property type="entry name" value="ADOMETDC"/>
    <property type="match status" value="1"/>
</dbReference>
<evidence type="ECO:0000313" key="15">
    <source>
        <dbReference type="EMBL" id="ERM94802.1"/>
    </source>
</evidence>
<evidence type="ECO:0000256" key="4">
    <source>
        <dbReference type="ARBA" id="ARBA00012357"/>
    </source>
</evidence>
<dbReference type="FunFam" id="3.30.360.50:FF:000001">
    <property type="entry name" value="S-adenosylmethionine decarboxylase proenzyme"/>
    <property type="match status" value="1"/>
</dbReference>
<keyword evidence="7" id="KW-0068">Autocatalytic cleavage</keyword>
<evidence type="ECO:0000256" key="5">
    <source>
        <dbReference type="ARBA" id="ARBA00022691"/>
    </source>
</evidence>
<dbReference type="Proteomes" id="UP000017836">
    <property type="component" value="Unassembled WGS sequence"/>
</dbReference>
<dbReference type="eggNOG" id="KOG0788">
    <property type="taxonomic scope" value="Eukaryota"/>
</dbReference>
<dbReference type="Gramene" id="ERM94802">
    <property type="protein sequence ID" value="ERM94802"/>
    <property type="gene ID" value="AMTR_s00011p00266060"/>
</dbReference>
<evidence type="ECO:0000256" key="3">
    <source>
        <dbReference type="ARBA" id="ARBA00008466"/>
    </source>
</evidence>
<name>W1NG83_AMBTC</name>
<dbReference type="InterPro" id="IPR016067">
    <property type="entry name" value="S-AdoMet_deCO2ase_core"/>
</dbReference>
<dbReference type="KEGG" id="atr:18422718"/>